<dbReference type="Gene3D" id="1.20.5.340">
    <property type="match status" value="1"/>
</dbReference>
<dbReference type="InterPro" id="IPR000157">
    <property type="entry name" value="TIR_dom"/>
</dbReference>
<gene>
    <name evidence="4" type="ORF">DPMN_096346</name>
</gene>
<evidence type="ECO:0000259" key="3">
    <source>
        <dbReference type="PROSITE" id="PS50017"/>
    </source>
</evidence>
<reference evidence="4" key="2">
    <citation type="submission" date="2020-11" db="EMBL/GenBank/DDBJ databases">
        <authorList>
            <person name="McCartney M.A."/>
            <person name="Auch B."/>
            <person name="Kono T."/>
            <person name="Mallez S."/>
            <person name="Becker A."/>
            <person name="Gohl D.M."/>
            <person name="Silverstein K.A.T."/>
            <person name="Koren S."/>
            <person name="Bechman K.B."/>
            <person name="Herman A."/>
            <person name="Abrahante J.E."/>
            <person name="Garbe J."/>
        </authorList>
    </citation>
    <scope>NUCLEOTIDE SEQUENCE</scope>
    <source>
        <strain evidence="4">Duluth1</strain>
        <tissue evidence="4">Whole animal</tissue>
    </source>
</reference>
<feature type="domain" description="Death" evidence="3">
    <location>
        <begin position="320"/>
        <end position="386"/>
    </location>
</feature>
<dbReference type="PROSITE" id="PS50017">
    <property type="entry name" value="DEATH_DOMAIN"/>
    <property type="match status" value="1"/>
</dbReference>
<evidence type="ECO:0000256" key="2">
    <source>
        <dbReference type="SAM" id="MobiDB-lite"/>
    </source>
</evidence>
<dbReference type="SUPFAM" id="SSF52200">
    <property type="entry name" value="Toll/Interleukin receptor TIR domain"/>
    <property type="match status" value="2"/>
</dbReference>
<dbReference type="PANTHER" id="PTHR47508">
    <property type="entry name" value="SAM DOMAIN-CONTAINING PROTEIN-RELATED"/>
    <property type="match status" value="1"/>
</dbReference>
<evidence type="ECO:0000313" key="4">
    <source>
        <dbReference type="EMBL" id="KAH3853811.1"/>
    </source>
</evidence>
<accession>A0A9D4LB65</accession>
<dbReference type="EMBL" id="JAIWYP010000003">
    <property type="protein sequence ID" value="KAH3853811.1"/>
    <property type="molecule type" value="Genomic_DNA"/>
</dbReference>
<feature type="compositionally biased region" description="Basic and acidic residues" evidence="2">
    <location>
        <begin position="861"/>
        <end position="870"/>
    </location>
</feature>
<keyword evidence="1" id="KW-0175">Coiled coil</keyword>
<dbReference type="Pfam" id="PF00531">
    <property type="entry name" value="Death"/>
    <property type="match status" value="1"/>
</dbReference>
<dbReference type="PANTHER" id="PTHR47508:SF1">
    <property type="entry name" value="NON-SPECIFIC SERINE_THREONINE PROTEIN KINASE"/>
    <property type="match status" value="1"/>
</dbReference>
<feature type="compositionally biased region" description="Basic and acidic residues" evidence="2">
    <location>
        <begin position="843"/>
        <end position="853"/>
    </location>
</feature>
<dbReference type="Proteomes" id="UP000828390">
    <property type="component" value="Unassembled WGS sequence"/>
</dbReference>
<evidence type="ECO:0000256" key="1">
    <source>
        <dbReference type="SAM" id="Coils"/>
    </source>
</evidence>
<dbReference type="SUPFAM" id="SSF47986">
    <property type="entry name" value="DEATH domain"/>
    <property type="match status" value="1"/>
</dbReference>
<protein>
    <recommendedName>
        <fullName evidence="3">Death domain-containing protein</fullName>
    </recommendedName>
</protein>
<feature type="compositionally biased region" description="Polar residues" evidence="2">
    <location>
        <begin position="747"/>
        <end position="770"/>
    </location>
</feature>
<name>A0A9D4LB65_DREPO</name>
<organism evidence="4 5">
    <name type="scientific">Dreissena polymorpha</name>
    <name type="common">Zebra mussel</name>
    <name type="synonym">Mytilus polymorpha</name>
    <dbReference type="NCBI Taxonomy" id="45954"/>
    <lineage>
        <taxon>Eukaryota</taxon>
        <taxon>Metazoa</taxon>
        <taxon>Spiralia</taxon>
        <taxon>Lophotrochozoa</taxon>
        <taxon>Mollusca</taxon>
        <taxon>Bivalvia</taxon>
        <taxon>Autobranchia</taxon>
        <taxon>Heteroconchia</taxon>
        <taxon>Euheterodonta</taxon>
        <taxon>Imparidentia</taxon>
        <taxon>Neoheterodontei</taxon>
        <taxon>Myida</taxon>
        <taxon>Dreissenoidea</taxon>
        <taxon>Dreissenidae</taxon>
        <taxon>Dreissena</taxon>
    </lineage>
</organism>
<dbReference type="InterPro" id="IPR035897">
    <property type="entry name" value="Toll_tir_struct_dom_sf"/>
</dbReference>
<dbReference type="Gene3D" id="3.40.50.10140">
    <property type="entry name" value="Toll/interleukin-1 receptor homology (TIR) domain"/>
    <property type="match status" value="2"/>
</dbReference>
<proteinExistence type="predicted"/>
<feature type="compositionally biased region" description="Low complexity" evidence="2">
    <location>
        <begin position="905"/>
        <end position="940"/>
    </location>
</feature>
<feature type="compositionally biased region" description="Polar residues" evidence="2">
    <location>
        <begin position="894"/>
        <end position="903"/>
    </location>
</feature>
<sequence length="957" mass="107998">MDKYLKDLMDLMFLSEEYQYLSPLIMKLYPDNPNDVHASLPNLFDKYPMLKDNDQMMVMDLLVTVSTTHPDAFTDQQIKSLVDWHLDASEESDRYLLMIFRNISMKRPRKLVPHLRSFLKPQKRGHVRHWFLNEKLYIIGNVGVCDKTLAEESMDFMVSSFGFHDPGIVEVITSMIATLMKASKQYMHKYRKHVEKLEKNGTTPYIKNGARHILNILDGKVIEEVFDDVQETKETVNVIDKKVNATIGTVITIGEKVVEHDKDISKLQTEVDTLDERVDDVEDDLGETKVKVEAIDNKTMTNAPKWSRDLTKLMNPTSSADWRLLAQRLQYNNDDIRGWAQQNDPCMAVLSEWYATHKTSEATKAILKILEDMNRMDAVVIVENAMKGSEGVVEDEEFEYASPPPIFLSYQWGMQEEVKLLKQHLLMAGFECWMDIGQMGGGDKLFNKIDDGIRAAKVVISCTTEKYAQSPNCNREVNLAVNLGKSIIPLLMEKMDWPPKGSMGPIFSEYLFIRFFQRNGEETKESDQRYWPLSKFNELLMQIHLHIVPDERIVTIEYKNWWNPIMQAVVIDKNKGKGKPTQAKSSAETKTKDASDKSPLVFLSYQWDRQPQVLLLYQRLRSLGYSVWMDIHQMGGGDSLYDKIDRGLRGCKVIVSCVTPKYSLSANCRSEVSLADALKKPIIPLLLEEMKWPPGGPMSMVFTELLFINMYKDPNTQKTWSGPKFDELIQKLQEHIPSLTAVVSVTTADTKPSNGNAPNKTDPKATQANAQPDKAKPTQKGSHSDSKSGQSKGFTNKWEDKLASPKPTESSLKANPTKPLSEKSREKTDQSNDGSTGNSKSLEAPHKETETKLKVNPTESSPEKSKDTSQSKDSSTGKAKSLEASLKATENKPKANQTNSSPIMSKETSQSKSSSPGKSTSLEKLPKTTENTPNANPTNPSSEMSQETGRSKSCVLL</sequence>
<keyword evidence="5" id="KW-1185">Reference proteome</keyword>
<dbReference type="InterPro" id="IPR000488">
    <property type="entry name" value="Death_dom"/>
</dbReference>
<feature type="region of interest" description="Disordered" evidence="2">
    <location>
        <begin position="747"/>
        <end position="957"/>
    </location>
</feature>
<feature type="compositionally biased region" description="Polar residues" evidence="2">
    <location>
        <begin position="831"/>
        <end position="841"/>
    </location>
</feature>
<dbReference type="Pfam" id="PF13676">
    <property type="entry name" value="TIR_2"/>
    <property type="match status" value="2"/>
</dbReference>
<dbReference type="InterPro" id="IPR011029">
    <property type="entry name" value="DEATH-like_dom_sf"/>
</dbReference>
<comment type="caution">
    <text evidence="4">The sequence shown here is derived from an EMBL/GenBank/DDBJ whole genome shotgun (WGS) entry which is preliminary data.</text>
</comment>
<feature type="compositionally biased region" description="Basic and acidic residues" evidence="2">
    <location>
        <begin position="820"/>
        <end position="830"/>
    </location>
</feature>
<evidence type="ECO:0000313" key="5">
    <source>
        <dbReference type="Proteomes" id="UP000828390"/>
    </source>
</evidence>
<reference evidence="4" key="1">
    <citation type="journal article" date="2019" name="bioRxiv">
        <title>The Genome of the Zebra Mussel, Dreissena polymorpha: A Resource for Invasive Species Research.</title>
        <authorList>
            <person name="McCartney M.A."/>
            <person name="Auch B."/>
            <person name="Kono T."/>
            <person name="Mallez S."/>
            <person name="Zhang Y."/>
            <person name="Obille A."/>
            <person name="Becker A."/>
            <person name="Abrahante J.E."/>
            <person name="Garbe J."/>
            <person name="Badalamenti J.P."/>
            <person name="Herman A."/>
            <person name="Mangelson H."/>
            <person name="Liachko I."/>
            <person name="Sullivan S."/>
            <person name="Sone E.D."/>
            <person name="Koren S."/>
            <person name="Silverstein K.A.T."/>
            <person name="Beckman K.B."/>
            <person name="Gohl D.M."/>
        </authorList>
    </citation>
    <scope>NUCLEOTIDE SEQUENCE</scope>
    <source>
        <strain evidence="4">Duluth1</strain>
        <tissue evidence="4">Whole animal</tissue>
    </source>
</reference>
<dbReference type="SMART" id="SM00005">
    <property type="entry name" value="DEATH"/>
    <property type="match status" value="1"/>
</dbReference>
<feature type="coiled-coil region" evidence="1">
    <location>
        <begin position="257"/>
        <end position="284"/>
    </location>
</feature>
<dbReference type="GO" id="GO:0007165">
    <property type="term" value="P:signal transduction"/>
    <property type="evidence" value="ECO:0007669"/>
    <property type="project" value="InterPro"/>
</dbReference>
<dbReference type="AlphaFoldDB" id="A0A9D4LB65"/>
<dbReference type="Gene3D" id="1.10.533.10">
    <property type="entry name" value="Death Domain, Fas"/>
    <property type="match status" value="1"/>
</dbReference>